<gene>
    <name evidence="2" type="ORF">N330_08543</name>
</gene>
<keyword evidence="3" id="KW-1185">Reference proteome</keyword>
<dbReference type="PhylomeDB" id="A0A091Q5A9"/>
<proteinExistence type="predicted"/>
<evidence type="ECO:0000313" key="2">
    <source>
        <dbReference type="EMBL" id="KFQ15412.1"/>
    </source>
</evidence>
<name>A0A091Q5A9_LEPDC</name>
<dbReference type="EMBL" id="KK688064">
    <property type="protein sequence ID" value="KFQ15412.1"/>
    <property type="molecule type" value="Genomic_DNA"/>
</dbReference>
<protein>
    <submittedName>
        <fullName evidence="2">Uncharacterized protein</fullName>
    </submittedName>
</protein>
<evidence type="ECO:0000256" key="1">
    <source>
        <dbReference type="SAM" id="MobiDB-lite"/>
    </source>
</evidence>
<accession>A0A091Q5A9</accession>
<feature type="non-terminal residue" evidence="2">
    <location>
        <position position="55"/>
    </location>
</feature>
<sequence length="55" mass="6108">GLPGKQPPPRRRSALLARARRERSSCGRPATRGTKNELRYRHQCEAVKRAASVPG</sequence>
<reference evidence="2 3" key="1">
    <citation type="submission" date="2014-04" db="EMBL/GenBank/DDBJ databases">
        <title>Genome evolution of avian class.</title>
        <authorList>
            <person name="Zhang G."/>
            <person name="Li C."/>
        </authorList>
    </citation>
    <scope>NUCLEOTIDE SEQUENCE [LARGE SCALE GENOMIC DNA]</scope>
    <source>
        <strain evidence="2">BGI_N330</strain>
    </source>
</reference>
<dbReference type="Proteomes" id="UP000053001">
    <property type="component" value="Unassembled WGS sequence"/>
</dbReference>
<feature type="compositionally biased region" description="Basic residues" evidence="1">
    <location>
        <begin position="8"/>
        <end position="21"/>
    </location>
</feature>
<organism evidence="2 3">
    <name type="scientific">Leptosomus discolor</name>
    <name type="common">Madagascar cuckoo roller</name>
    <name type="synonym">Cuculus discolor</name>
    <dbReference type="NCBI Taxonomy" id="188344"/>
    <lineage>
        <taxon>Eukaryota</taxon>
        <taxon>Metazoa</taxon>
        <taxon>Chordata</taxon>
        <taxon>Craniata</taxon>
        <taxon>Vertebrata</taxon>
        <taxon>Euteleostomi</taxon>
        <taxon>Archelosauria</taxon>
        <taxon>Archosauria</taxon>
        <taxon>Dinosauria</taxon>
        <taxon>Saurischia</taxon>
        <taxon>Theropoda</taxon>
        <taxon>Coelurosauria</taxon>
        <taxon>Aves</taxon>
        <taxon>Neognathae</taxon>
        <taxon>Neoaves</taxon>
        <taxon>Telluraves</taxon>
        <taxon>Coraciimorphae</taxon>
        <taxon>Coraciiformes</taxon>
        <taxon>Leptosomidae</taxon>
        <taxon>Leptosomus</taxon>
    </lineage>
</organism>
<feature type="non-terminal residue" evidence="2">
    <location>
        <position position="1"/>
    </location>
</feature>
<evidence type="ECO:0000313" key="3">
    <source>
        <dbReference type="Proteomes" id="UP000053001"/>
    </source>
</evidence>
<dbReference type="AlphaFoldDB" id="A0A091Q5A9"/>
<feature type="region of interest" description="Disordered" evidence="1">
    <location>
        <begin position="1"/>
        <end position="35"/>
    </location>
</feature>